<dbReference type="RefSeq" id="WP_123440946.1">
    <property type="nucleotide sequence ID" value="NZ_JBEOZW010000043.1"/>
</dbReference>
<dbReference type="PANTHER" id="PTHR47473:SF1">
    <property type="entry name" value="METHYLTRANSFERASE DOMAIN-CONTAINING PROTEIN"/>
    <property type="match status" value="1"/>
</dbReference>
<reference evidence="1 2" key="1">
    <citation type="submission" date="2024-06" db="EMBL/GenBank/DDBJ databases">
        <title>The Natural Products Discovery Center: Release of the First 8490 Sequenced Strains for Exploring Actinobacteria Biosynthetic Diversity.</title>
        <authorList>
            <person name="Kalkreuter E."/>
            <person name="Kautsar S.A."/>
            <person name="Yang D."/>
            <person name="Bader C.D."/>
            <person name="Teijaro C.N."/>
            <person name="Fluegel L."/>
            <person name="Davis C.M."/>
            <person name="Simpson J.R."/>
            <person name="Lauterbach L."/>
            <person name="Steele A.D."/>
            <person name="Gui C."/>
            <person name="Meng S."/>
            <person name="Li G."/>
            <person name="Viehrig K."/>
            <person name="Ye F."/>
            <person name="Su P."/>
            <person name="Kiefer A.F."/>
            <person name="Nichols A."/>
            <person name="Cepeda A.J."/>
            <person name="Yan W."/>
            <person name="Fan B."/>
            <person name="Jiang Y."/>
            <person name="Adhikari A."/>
            <person name="Zheng C.-J."/>
            <person name="Schuster L."/>
            <person name="Cowan T.M."/>
            <person name="Smanski M.J."/>
            <person name="Chevrette M.G."/>
            <person name="De Carvalho L.P.S."/>
            <person name="Shen B."/>
        </authorList>
    </citation>
    <scope>NUCLEOTIDE SEQUENCE [LARGE SCALE GENOMIC DNA]</scope>
    <source>
        <strain evidence="1 2">NPDC001166</strain>
    </source>
</reference>
<dbReference type="InterPro" id="IPR021829">
    <property type="entry name" value="DUF3419"/>
</dbReference>
<name>A0ABV1UGF2_9ACTN</name>
<proteinExistence type="predicted"/>
<keyword evidence="2" id="KW-1185">Reference proteome</keyword>
<dbReference type="Gene3D" id="3.40.50.150">
    <property type="entry name" value="Vaccinia Virus protein VP39"/>
    <property type="match status" value="1"/>
</dbReference>
<dbReference type="InterPro" id="IPR029063">
    <property type="entry name" value="SAM-dependent_MTases_sf"/>
</dbReference>
<gene>
    <name evidence="1" type="ORF">ABT272_34450</name>
</gene>
<dbReference type="Pfam" id="PF11899">
    <property type="entry name" value="DUF3419"/>
    <property type="match status" value="2"/>
</dbReference>
<dbReference type="Proteomes" id="UP001470023">
    <property type="component" value="Unassembled WGS sequence"/>
</dbReference>
<organism evidence="1 2">
    <name type="scientific">Streptomyces sp. 900105245</name>
    <dbReference type="NCBI Taxonomy" id="3154379"/>
    <lineage>
        <taxon>Bacteria</taxon>
        <taxon>Bacillati</taxon>
        <taxon>Actinomycetota</taxon>
        <taxon>Actinomycetes</taxon>
        <taxon>Kitasatosporales</taxon>
        <taxon>Streptomycetaceae</taxon>
        <taxon>Streptomyces</taxon>
    </lineage>
</organism>
<evidence type="ECO:0000313" key="2">
    <source>
        <dbReference type="Proteomes" id="UP001470023"/>
    </source>
</evidence>
<dbReference type="SUPFAM" id="SSF53335">
    <property type="entry name" value="S-adenosyl-L-methionine-dependent methyltransferases"/>
    <property type="match status" value="1"/>
</dbReference>
<protein>
    <submittedName>
        <fullName evidence="1">DUF3419 family protein</fullName>
    </submittedName>
</protein>
<comment type="caution">
    <text evidence="1">The sequence shown here is derived from an EMBL/GenBank/DDBJ whole genome shotgun (WGS) entry which is preliminary data.</text>
</comment>
<accession>A0ABV1UGF2</accession>
<sequence length="333" mass="35961">MTTRANPAAVPAHDPIALSRRLYRRGNRLLGPIAFSATLEDPRTVLQALRVEPGQHVLCLASAGDIGIALLATNPRRVTAVDLSLPQLHLTELKRTAVAFLPHDGYLALLGASPGSRGRGGSPATAAYQALRPELPDAVRQFWDGRLDMIDAGLLWQGAVSRLATLAGPLWLPFAGAAPQRTALLLRRVADGAHRPLCCPAPVDYPGLATRADRLVLRHGDVRQRLRAEPAGGIDRFALSNVADWLTPAGWHALLAEVVRTAAPGARVLACSRRRRLEVPSGLRERLRPDRRLERTLLGADRIRYFRSLTVLTVQGRDSGGTDATPSARGART</sequence>
<dbReference type="PANTHER" id="PTHR47473">
    <property type="entry name" value="BTA1P"/>
    <property type="match status" value="1"/>
</dbReference>
<dbReference type="EMBL" id="JBEPAZ010000047">
    <property type="protein sequence ID" value="MER6432791.1"/>
    <property type="molecule type" value="Genomic_DNA"/>
</dbReference>
<evidence type="ECO:0000313" key="1">
    <source>
        <dbReference type="EMBL" id="MER6432791.1"/>
    </source>
</evidence>